<evidence type="ECO:0000313" key="2">
    <source>
        <dbReference type="Proteomes" id="UP000249081"/>
    </source>
</evidence>
<accession>A0A2W4W1V4</accession>
<proteinExistence type="predicted"/>
<sequence>MKTVQTTRPWDMAGADGLVAARALFGEAVDHLAPFQSLETVLEGEDCSVLRLGDRNFRITYPGPLDQAIAPLNRQLWVTQLAWMAAITLPSASLPALAAQATARAPHRLCSLPLHRAVPAQVAQTSVLMWHHPIAGQPMLELHLANSQIKNFWDVIQPFNGSSVSLTTAHP</sequence>
<dbReference type="AlphaFoldDB" id="A0A2W4W1V4"/>
<dbReference type="EMBL" id="QBMN01000103">
    <property type="protein sequence ID" value="PZO38536.1"/>
    <property type="molecule type" value="Genomic_DNA"/>
</dbReference>
<gene>
    <name evidence="1" type="ORF">DCF17_14575</name>
</gene>
<reference evidence="2" key="1">
    <citation type="submission" date="2018-04" db="EMBL/GenBank/DDBJ databases">
        <authorList>
            <person name="Cornet L."/>
        </authorList>
    </citation>
    <scope>NUCLEOTIDE SEQUENCE [LARGE SCALE GENOMIC DNA]</scope>
</reference>
<protein>
    <submittedName>
        <fullName evidence="1">Uncharacterized protein</fullName>
    </submittedName>
</protein>
<name>A0A2W4W1V4_9CYAN</name>
<reference evidence="1 2" key="2">
    <citation type="submission" date="2018-06" db="EMBL/GenBank/DDBJ databases">
        <title>Metagenomic assembly of (sub)arctic Cyanobacteria and their associated microbiome from non-axenic cultures.</title>
        <authorList>
            <person name="Baurain D."/>
        </authorList>
    </citation>
    <scope>NUCLEOTIDE SEQUENCE [LARGE SCALE GENOMIC DNA]</scope>
    <source>
        <strain evidence="1">ULC041bin1</strain>
    </source>
</reference>
<comment type="caution">
    <text evidence="1">The sequence shown here is derived from an EMBL/GenBank/DDBJ whole genome shotgun (WGS) entry which is preliminary data.</text>
</comment>
<organism evidence="1 2">
    <name type="scientific">Shackletoniella antarctica</name>
    <dbReference type="NCBI Taxonomy" id="268115"/>
    <lineage>
        <taxon>Bacteria</taxon>
        <taxon>Bacillati</taxon>
        <taxon>Cyanobacteriota</taxon>
        <taxon>Cyanophyceae</taxon>
        <taxon>Oculatellales</taxon>
        <taxon>Oculatellaceae</taxon>
        <taxon>Shackletoniella</taxon>
    </lineage>
</organism>
<dbReference type="Proteomes" id="UP000249081">
    <property type="component" value="Unassembled WGS sequence"/>
</dbReference>
<evidence type="ECO:0000313" key="1">
    <source>
        <dbReference type="EMBL" id="PZO38536.1"/>
    </source>
</evidence>